<reference evidence="4 5" key="1">
    <citation type="submission" date="2018-03" db="EMBL/GenBank/DDBJ databases">
        <title>The draft genome of Sphingosinicella sp. GL-C-18.</title>
        <authorList>
            <person name="Liu L."/>
            <person name="Li L."/>
            <person name="Liang L."/>
            <person name="Zhang X."/>
            <person name="Wang T."/>
        </authorList>
    </citation>
    <scope>NUCLEOTIDE SEQUENCE [LARGE SCALE GENOMIC DNA]</scope>
    <source>
        <strain evidence="4 5">GL-C-18</strain>
    </source>
</reference>
<evidence type="ECO:0000256" key="1">
    <source>
        <dbReference type="ARBA" id="ARBA00005125"/>
    </source>
</evidence>
<dbReference type="RefSeq" id="WP_106515804.1">
    <property type="nucleotide sequence ID" value="NZ_PXYI01000012.1"/>
</dbReference>
<evidence type="ECO:0000259" key="3">
    <source>
        <dbReference type="Pfam" id="PF01370"/>
    </source>
</evidence>
<evidence type="ECO:0000256" key="2">
    <source>
        <dbReference type="ARBA" id="ARBA00007637"/>
    </source>
</evidence>
<dbReference type="SUPFAM" id="SSF51735">
    <property type="entry name" value="NAD(P)-binding Rossmann-fold domains"/>
    <property type="match status" value="1"/>
</dbReference>
<dbReference type="EMBL" id="PXYI01000012">
    <property type="protein sequence ID" value="PSJ36670.1"/>
    <property type="molecule type" value="Genomic_DNA"/>
</dbReference>
<evidence type="ECO:0000313" key="5">
    <source>
        <dbReference type="Proteomes" id="UP000241167"/>
    </source>
</evidence>
<comment type="similarity">
    <text evidence="2">Belongs to the NAD(P)-dependent epimerase/dehydratase family.</text>
</comment>
<dbReference type="InterPro" id="IPR036291">
    <property type="entry name" value="NAD(P)-bd_dom_sf"/>
</dbReference>
<dbReference type="OrthoDB" id="9801785at2"/>
<dbReference type="Gene3D" id="3.40.50.720">
    <property type="entry name" value="NAD(P)-binding Rossmann-like Domain"/>
    <property type="match status" value="1"/>
</dbReference>
<gene>
    <name evidence="4" type="ORF">C7I55_25110</name>
</gene>
<accession>A0A2P7QFC7</accession>
<protein>
    <submittedName>
        <fullName evidence="4">Nucleoside-diphosphate-sugar epimerase</fullName>
    </submittedName>
</protein>
<dbReference type="Pfam" id="PF01370">
    <property type="entry name" value="Epimerase"/>
    <property type="match status" value="2"/>
</dbReference>
<dbReference type="Proteomes" id="UP000241167">
    <property type="component" value="Unassembled WGS sequence"/>
</dbReference>
<dbReference type="InterPro" id="IPR001509">
    <property type="entry name" value="Epimerase_deHydtase"/>
</dbReference>
<comment type="caution">
    <text evidence="4">The sequence shown here is derived from an EMBL/GenBank/DDBJ whole genome shotgun (WGS) entry which is preliminary data.</text>
</comment>
<feature type="domain" description="NAD-dependent epimerase/dehydratase" evidence="3">
    <location>
        <begin position="5"/>
        <end position="133"/>
    </location>
</feature>
<feature type="domain" description="NAD-dependent epimerase/dehydratase" evidence="3">
    <location>
        <begin position="179"/>
        <end position="279"/>
    </location>
</feature>
<evidence type="ECO:0000313" key="4">
    <source>
        <dbReference type="EMBL" id="PSJ36670.1"/>
    </source>
</evidence>
<keyword evidence="5" id="KW-1185">Reference proteome</keyword>
<organism evidence="4 5">
    <name type="scientific">Allosphingosinicella deserti</name>
    <dbReference type="NCBI Taxonomy" id="2116704"/>
    <lineage>
        <taxon>Bacteria</taxon>
        <taxon>Pseudomonadati</taxon>
        <taxon>Pseudomonadota</taxon>
        <taxon>Alphaproteobacteria</taxon>
        <taxon>Sphingomonadales</taxon>
        <taxon>Sphingomonadaceae</taxon>
        <taxon>Allosphingosinicella</taxon>
    </lineage>
</organism>
<comment type="pathway">
    <text evidence="1">Bacterial outer membrane biogenesis; LPS O-antigen biosynthesis.</text>
</comment>
<name>A0A2P7QFC7_9SPHN</name>
<proteinExistence type="inferred from homology"/>
<dbReference type="PANTHER" id="PTHR43000">
    <property type="entry name" value="DTDP-D-GLUCOSE 4,6-DEHYDRATASE-RELATED"/>
    <property type="match status" value="1"/>
</dbReference>
<sequence>MPEHILITGGAGFIGRAVTKELQQRGHEVRILDSLIEQVHGDRERPEDLSADVELIRADVRNGDAVTKALKGIDSVVHLAAEVGVGQSMYAVERYTSVNDVGTAVLFEKLIDNPVRRVVTASSMSIYGEGLYVDADGTTVQEAKRQPRTSDEQSWDPVDEQGRALKPIATPEWKRPDLASIYALNKYVQERTTLIMSEAYGMEGVCLRLFNVYGPGQALSNPYTGVLAIFASRLLNGQQPMIFEDGEQRRDFVYVGDVARAFADSLELPQAVGQTFNVGSGHDRSVTEVAQELARAMGKNDIAPQIVGKSRIGDIRHCFCDGSKSADILGFRARKDFQEGLAELAEWVAVQTADDRVDQARAELEARGLVA</sequence>
<dbReference type="AlphaFoldDB" id="A0A2P7QFC7"/>